<name>A0ABT8IR02_9BACL</name>
<accession>A0ABT8IR02</accession>
<reference evidence="1" key="1">
    <citation type="submission" date="2022-08" db="EMBL/GenBank/DDBJ databases">
        <title>Polycladomyces zharkentsis sp. nov., a novel thermophilic CMC and starch-degrading bacterium isolated from a geothermal spring in Kazakhstan.</title>
        <authorList>
            <person name="Mashzhan A."/>
            <person name="Kistaubaeva A."/>
            <person name="Javier-Lopez R."/>
            <person name="Birkeland N.-K."/>
        </authorList>
    </citation>
    <scope>NUCLEOTIDE SEQUENCE</scope>
    <source>
        <strain evidence="1">KSR 13</strain>
    </source>
</reference>
<evidence type="ECO:0000313" key="1">
    <source>
        <dbReference type="EMBL" id="MDN4595138.1"/>
    </source>
</evidence>
<keyword evidence="2" id="KW-1185">Reference proteome</keyword>
<comment type="caution">
    <text evidence="1">The sequence shown here is derived from an EMBL/GenBank/DDBJ whole genome shotgun (WGS) entry which is preliminary data.</text>
</comment>
<organism evidence="1 2">
    <name type="scientific">Polycladomyces subterraneus</name>
    <dbReference type="NCBI Taxonomy" id="1016997"/>
    <lineage>
        <taxon>Bacteria</taxon>
        <taxon>Bacillati</taxon>
        <taxon>Bacillota</taxon>
        <taxon>Bacilli</taxon>
        <taxon>Bacillales</taxon>
        <taxon>Thermoactinomycetaceae</taxon>
        <taxon>Polycladomyces</taxon>
    </lineage>
</organism>
<dbReference type="Proteomes" id="UP001174196">
    <property type="component" value="Unassembled WGS sequence"/>
</dbReference>
<protein>
    <submittedName>
        <fullName evidence="1">Uncharacterized protein</fullName>
    </submittedName>
</protein>
<evidence type="ECO:0000313" key="2">
    <source>
        <dbReference type="Proteomes" id="UP001174196"/>
    </source>
</evidence>
<gene>
    <name evidence="1" type="ORF">NWF35_14805</name>
</gene>
<dbReference type="EMBL" id="JANRHH010000050">
    <property type="protein sequence ID" value="MDN4595138.1"/>
    <property type="molecule type" value="Genomic_DNA"/>
</dbReference>
<proteinExistence type="predicted"/>
<sequence>MYLDVAATDDWKTLIHDSPVIVVGSYLDVAGRRDTNTSLLYPFQVERVLKGEVKEKHIRIAKHDRMHFEGIRDERGNPVYVKDPLYVKPRPHQQMLLFLREVSPDVYGTRFANGEWTIRPDGSLDLLVSSASSTEKQVTTDEGKRIRVRVVGVGYPQLPQKRLQDLNGIIGR</sequence>
<dbReference type="RefSeq" id="WP_301240147.1">
    <property type="nucleotide sequence ID" value="NZ_JANRHH010000050.1"/>
</dbReference>